<evidence type="ECO:0000313" key="3">
    <source>
        <dbReference type="EMBL" id="MCL6271093.1"/>
    </source>
</evidence>
<dbReference type="InterPro" id="IPR017732">
    <property type="entry name" value="T4/T6SS_DotU"/>
</dbReference>
<organism evidence="3 4">
    <name type="scientific">Parendozoicomonas callyspongiae</name>
    <dbReference type="NCBI Taxonomy" id="2942213"/>
    <lineage>
        <taxon>Bacteria</taxon>
        <taxon>Pseudomonadati</taxon>
        <taxon>Pseudomonadota</taxon>
        <taxon>Gammaproteobacteria</taxon>
        <taxon>Oceanospirillales</taxon>
        <taxon>Endozoicomonadaceae</taxon>
        <taxon>Parendozoicomonas</taxon>
    </lineage>
</organism>
<feature type="domain" description="Type IV / VI secretion system DotU" evidence="2">
    <location>
        <begin position="48"/>
        <end position="245"/>
    </location>
</feature>
<evidence type="ECO:0000256" key="1">
    <source>
        <dbReference type="SAM" id="Phobius"/>
    </source>
</evidence>
<keyword evidence="1" id="KW-1133">Transmembrane helix</keyword>
<dbReference type="Proteomes" id="UP001203338">
    <property type="component" value="Unassembled WGS sequence"/>
</dbReference>
<dbReference type="InterPro" id="IPR038522">
    <property type="entry name" value="T4/T6SS_DotU_sf"/>
</dbReference>
<evidence type="ECO:0000313" key="4">
    <source>
        <dbReference type="Proteomes" id="UP001203338"/>
    </source>
</evidence>
<gene>
    <name evidence="3" type="primary">icmH</name>
    <name evidence="3" type="ORF">M3P05_14300</name>
</gene>
<evidence type="ECO:0000259" key="2">
    <source>
        <dbReference type="Pfam" id="PF09850"/>
    </source>
</evidence>
<dbReference type="Pfam" id="PF09850">
    <property type="entry name" value="DotU"/>
    <property type="match status" value="1"/>
</dbReference>
<dbReference type="EMBL" id="JAMFLX010000020">
    <property type="protein sequence ID" value="MCL6271093.1"/>
    <property type="molecule type" value="Genomic_DNA"/>
</dbReference>
<keyword evidence="1" id="KW-0812">Transmembrane</keyword>
<keyword evidence="1" id="KW-0472">Membrane</keyword>
<reference evidence="3 4" key="1">
    <citation type="submission" date="2022-05" db="EMBL/GenBank/DDBJ databases">
        <authorList>
            <person name="Park J.-S."/>
        </authorList>
    </citation>
    <scope>NUCLEOTIDE SEQUENCE [LARGE SCALE GENOMIC DNA]</scope>
    <source>
        <strain evidence="3 4">2012CJ34-2</strain>
    </source>
</reference>
<dbReference type="NCBIfam" id="NF038228">
    <property type="entry name" value="IcmH_DotU_IVB"/>
    <property type="match status" value="1"/>
</dbReference>
<comment type="caution">
    <text evidence="3">The sequence shown here is derived from an EMBL/GenBank/DDBJ whole genome shotgun (WGS) entry which is preliminary data.</text>
</comment>
<dbReference type="NCBIfam" id="TIGR03349">
    <property type="entry name" value="IV_VI_DotU"/>
    <property type="match status" value="1"/>
</dbReference>
<keyword evidence="4" id="KW-1185">Reference proteome</keyword>
<dbReference type="Gene3D" id="1.25.40.590">
    <property type="entry name" value="Type IV / VI secretion system, DotU"/>
    <property type="match status" value="1"/>
</dbReference>
<feature type="transmembrane region" description="Helical" evidence="1">
    <location>
        <begin position="223"/>
        <end position="246"/>
    </location>
</feature>
<accession>A0ABT0PKX8</accession>
<dbReference type="PANTHER" id="PTHR38033:SF1">
    <property type="entry name" value="DOTU FAMILY TYPE IV_VI SECRETION SYSTEM PROTEIN"/>
    <property type="match status" value="1"/>
</dbReference>
<sequence length="265" mass="29592">MPDDDVTLVVEGYGSRAHVVSDGYSQGRQGEAVAGMAALDGAGQENALLRLGADLLALLAMIPRLGMPSDVTALREHVQNKLTQLRTEGAFLACHPWALEQCGPLFCLVLDEAILRTRWGQKSGWANDTLLSRLYGGRNGGELFYQLLGQAQMQPENLAEFLELQYIMLKLGFEGRFHDQPGAREEICFQLHRTLQRVALRQPLECLHMPAVRVRHRLSRFRFGLVNSMTLVVILAMTLIAGYRYFGQMHTQIMAIEQTLAGEKL</sequence>
<proteinExistence type="predicted"/>
<dbReference type="RefSeq" id="WP_249700430.1">
    <property type="nucleotide sequence ID" value="NZ_JAMFLX010000020.1"/>
</dbReference>
<dbReference type="PANTHER" id="PTHR38033">
    <property type="entry name" value="MEMBRANE PROTEIN-RELATED"/>
    <property type="match status" value="1"/>
</dbReference>
<name>A0ABT0PKX8_9GAMM</name>
<protein>
    <submittedName>
        <fullName evidence="3">Type IVB secretion system protein IcmH/DotU</fullName>
    </submittedName>
</protein>